<feature type="transmembrane region" description="Helical" evidence="11">
    <location>
        <begin position="168"/>
        <end position="188"/>
    </location>
</feature>
<protein>
    <submittedName>
        <fullName evidence="12">ATP synthase F0 sector subunit a</fullName>
        <ecNumber evidence="12">3.6.3.14</ecNumber>
    </submittedName>
</protein>
<dbReference type="AlphaFoldDB" id="A0A3B1CZC5"/>
<keyword evidence="9 11" id="KW-0472">Membrane</keyword>
<keyword evidence="12" id="KW-0378">Hydrolase</keyword>
<dbReference type="Gene3D" id="1.20.120.220">
    <property type="entry name" value="ATP synthase, F0 complex, subunit A"/>
    <property type="match status" value="1"/>
</dbReference>
<evidence type="ECO:0000256" key="3">
    <source>
        <dbReference type="ARBA" id="ARBA00022448"/>
    </source>
</evidence>
<evidence type="ECO:0000313" key="12">
    <source>
        <dbReference type="EMBL" id="VAX36016.1"/>
    </source>
</evidence>
<evidence type="ECO:0000256" key="2">
    <source>
        <dbReference type="ARBA" id="ARBA00006810"/>
    </source>
</evidence>
<feature type="transmembrane region" description="Helical" evidence="11">
    <location>
        <begin position="288"/>
        <end position="306"/>
    </location>
</feature>
<proteinExistence type="inferred from homology"/>
<dbReference type="PANTHER" id="PTHR11410">
    <property type="entry name" value="ATP SYNTHASE SUBUNIT A"/>
    <property type="match status" value="1"/>
</dbReference>
<feature type="transmembrane region" description="Helical" evidence="11">
    <location>
        <begin position="262"/>
        <end position="282"/>
    </location>
</feature>
<keyword evidence="7 11" id="KW-1133">Transmembrane helix</keyword>
<evidence type="ECO:0000256" key="4">
    <source>
        <dbReference type="ARBA" id="ARBA00022547"/>
    </source>
</evidence>
<sequence>MASPILHIKDSYFFEVPKALWHSDYKTKEDVEPFLREAHPHATLDDFSNAMDGKILIPQPFGKLTDLHTKKSGFCISKFMVLETVVAIILFALFAFIAMRLRGAKAPRGRIVNAFEAILIYLRDQVARPAIGEKDTGRFLPILYTMFFFILGCNLIGMLPWLGTPTGAFATTLTMAGVTFLVGFIAGVKKFGIAGYWTNMVPHMELPGYMFPLKIGIFVIEVVGLVIKHAVLGIRLLANMMAGHLVLHSILGMVAMAATAGVYVWGIASVGVVVGSTLFNILELLVAFLQAYIFTFLSALFISAAIHHH</sequence>
<evidence type="ECO:0000256" key="6">
    <source>
        <dbReference type="ARBA" id="ARBA00022781"/>
    </source>
</evidence>
<dbReference type="GO" id="GO:0045259">
    <property type="term" value="C:proton-transporting ATP synthase complex"/>
    <property type="evidence" value="ECO:0007669"/>
    <property type="project" value="UniProtKB-KW"/>
</dbReference>
<dbReference type="InterPro" id="IPR000568">
    <property type="entry name" value="ATP_synth_F0_asu"/>
</dbReference>
<keyword evidence="5 11" id="KW-0812">Transmembrane</keyword>
<dbReference type="NCBIfam" id="TIGR01131">
    <property type="entry name" value="ATP_synt_6_or_A"/>
    <property type="match status" value="1"/>
</dbReference>
<dbReference type="EMBL" id="UOGL01000026">
    <property type="protein sequence ID" value="VAX36016.1"/>
    <property type="molecule type" value="Genomic_DNA"/>
</dbReference>
<dbReference type="PANTHER" id="PTHR11410:SF0">
    <property type="entry name" value="ATP SYNTHASE SUBUNIT A"/>
    <property type="match status" value="1"/>
</dbReference>
<keyword evidence="8" id="KW-0406">Ion transport</keyword>
<gene>
    <name evidence="12" type="ORF">MNBD_PLANCTO02-2019</name>
</gene>
<keyword evidence="10" id="KW-0066">ATP synthesis</keyword>
<evidence type="ECO:0000256" key="1">
    <source>
        <dbReference type="ARBA" id="ARBA00004141"/>
    </source>
</evidence>
<keyword evidence="3" id="KW-0813">Transport</keyword>
<dbReference type="GO" id="GO:0046933">
    <property type="term" value="F:proton-transporting ATP synthase activity, rotational mechanism"/>
    <property type="evidence" value="ECO:0007669"/>
    <property type="project" value="TreeGrafter"/>
</dbReference>
<dbReference type="HAMAP" id="MF_01393">
    <property type="entry name" value="ATP_synth_a_bact"/>
    <property type="match status" value="1"/>
</dbReference>
<name>A0A3B1CZC5_9ZZZZ</name>
<dbReference type="SUPFAM" id="SSF81336">
    <property type="entry name" value="F1F0 ATP synthase subunit A"/>
    <property type="match status" value="1"/>
</dbReference>
<feature type="transmembrane region" description="Helical" evidence="11">
    <location>
        <begin position="142"/>
        <end position="162"/>
    </location>
</feature>
<evidence type="ECO:0000256" key="11">
    <source>
        <dbReference type="SAM" id="Phobius"/>
    </source>
</evidence>
<dbReference type="InterPro" id="IPR045083">
    <property type="entry name" value="ATP_synth_F0_asu_bact/mt"/>
</dbReference>
<keyword evidence="6" id="KW-0375">Hydrogen ion transport</keyword>
<keyword evidence="4" id="KW-0138">CF(0)</keyword>
<dbReference type="Pfam" id="PF00119">
    <property type="entry name" value="ATP-synt_A"/>
    <property type="match status" value="1"/>
</dbReference>
<dbReference type="EC" id="3.6.3.14" evidence="12"/>
<evidence type="ECO:0000256" key="7">
    <source>
        <dbReference type="ARBA" id="ARBA00022989"/>
    </source>
</evidence>
<dbReference type="CDD" id="cd00310">
    <property type="entry name" value="ATP-synt_Fo_a_6"/>
    <property type="match status" value="1"/>
</dbReference>
<dbReference type="GO" id="GO:0016787">
    <property type="term" value="F:hydrolase activity"/>
    <property type="evidence" value="ECO:0007669"/>
    <property type="project" value="UniProtKB-KW"/>
</dbReference>
<dbReference type="PRINTS" id="PR00123">
    <property type="entry name" value="ATPASEA"/>
</dbReference>
<organism evidence="12">
    <name type="scientific">hydrothermal vent metagenome</name>
    <dbReference type="NCBI Taxonomy" id="652676"/>
    <lineage>
        <taxon>unclassified sequences</taxon>
        <taxon>metagenomes</taxon>
        <taxon>ecological metagenomes</taxon>
    </lineage>
</organism>
<reference evidence="12" key="1">
    <citation type="submission" date="2018-06" db="EMBL/GenBank/DDBJ databases">
        <authorList>
            <person name="Zhirakovskaya E."/>
        </authorList>
    </citation>
    <scope>NUCLEOTIDE SEQUENCE</scope>
</reference>
<comment type="subcellular location">
    <subcellularLocation>
        <location evidence="1">Membrane</location>
        <topology evidence="1">Multi-pass membrane protein</topology>
    </subcellularLocation>
</comment>
<evidence type="ECO:0000256" key="9">
    <source>
        <dbReference type="ARBA" id="ARBA00023136"/>
    </source>
</evidence>
<feature type="transmembrane region" description="Helical" evidence="11">
    <location>
        <begin position="79"/>
        <end position="101"/>
    </location>
</feature>
<evidence type="ECO:0000256" key="10">
    <source>
        <dbReference type="ARBA" id="ARBA00023310"/>
    </source>
</evidence>
<accession>A0A3B1CZC5</accession>
<dbReference type="InterPro" id="IPR035908">
    <property type="entry name" value="F0_ATP_A_sf"/>
</dbReference>
<comment type="similarity">
    <text evidence="2">Belongs to the ATPase A chain family.</text>
</comment>
<evidence type="ECO:0000256" key="8">
    <source>
        <dbReference type="ARBA" id="ARBA00023065"/>
    </source>
</evidence>
<feature type="transmembrane region" description="Helical" evidence="11">
    <location>
        <begin position="209"/>
        <end position="227"/>
    </location>
</feature>
<evidence type="ECO:0000256" key="5">
    <source>
        <dbReference type="ARBA" id="ARBA00022692"/>
    </source>
</evidence>